<sequence length="143" mass="15307">MLASMLALVTAACASTSTLLTSDAYSLTVTDNPAKRRFDVVLQSHHDRALCVGAHDWPSSEGTLVVESPVVSLSTMDGLLAVKSSLLSVYCPGGCGRTRIEPGAALTGHFAYAAFGDAERIASDPSRRLQYTITPQVCRRHRR</sequence>
<protein>
    <recommendedName>
        <fullName evidence="3">Lipoprotein</fullName>
    </recommendedName>
</protein>
<evidence type="ECO:0008006" key="3">
    <source>
        <dbReference type="Google" id="ProtNLM"/>
    </source>
</evidence>
<accession>A0ABQ6ZHD2</accession>
<name>A0ABQ6ZHD2_9GAMM</name>
<organism evidence="1 2">
    <name type="scientific">Pseudoxanthomonas japonensis</name>
    <dbReference type="NCBI Taxonomy" id="69284"/>
    <lineage>
        <taxon>Bacteria</taxon>
        <taxon>Pseudomonadati</taxon>
        <taxon>Pseudomonadota</taxon>
        <taxon>Gammaproteobacteria</taxon>
        <taxon>Lysobacterales</taxon>
        <taxon>Lysobacteraceae</taxon>
        <taxon>Pseudoxanthomonas</taxon>
    </lineage>
</organism>
<reference evidence="1 2" key="1">
    <citation type="submission" date="2017-10" db="EMBL/GenBank/DDBJ databases">
        <title>Whole genome sequencing of members of genus Pseudoxanthomonas.</title>
        <authorList>
            <person name="Kumar S."/>
            <person name="Bansal K."/>
            <person name="Kaur A."/>
            <person name="Patil P."/>
            <person name="Sharma S."/>
            <person name="Patil P.B."/>
        </authorList>
    </citation>
    <scope>NUCLEOTIDE SEQUENCE [LARGE SCALE GENOMIC DNA]</scope>
    <source>
        <strain evidence="1 2">DSM 17109</strain>
    </source>
</reference>
<keyword evidence="2" id="KW-1185">Reference proteome</keyword>
<proteinExistence type="predicted"/>
<evidence type="ECO:0000313" key="2">
    <source>
        <dbReference type="Proteomes" id="UP000781710"/>
    </source>
</evidence>
<dbReference type="EMBL" id="PDWW01000011">
    <property type="protein sequence ID" value="KAF1725230.1"/>
    <property type="molecule type" value="Genomic_DNA"/>
</dbReference>
<comment type="caution">
    <text evidence="1">The sequence shown here is derived from an EMBL/GenBank/DDBJ whole genome shotgun (WGS) entry which is preliminary data.</text>
</comment>
<gene>
    <name evidence="1" type="ORF">CSC78_09545</name>
</gene>
<evidence type="ECO:0000313" key="1">
    <source>
        <dbReference type="EMBL" id="KAF1725230.1"/>
    </source>
</evidence>
<dbReference type="Proteomes" id="UP000781710">
    <property type="component" value="Unassembled WGS sequence"/>
</dbReference>